<organism evidence="2 3">
    <name type="scientific">Mycolicibacterium arenosum</name>
    <dbReference type="NCBI Taxonomy" id="2952157"/>
    <lineage>
        <taxon>Bacteria</taxon>
        <taxon>Bacillati</taxon>
        <taxon>Actinomycetota</taxon>
        <taxon>Actinomycetes</taxon>
        <taxon>Mycobacteriales</taxon>
        <taxon>Mycobacteriaceae</taxon>
        <taxon>Mycolicibacterium</taxon>
    </lineage>
</organism>
<feature type="domain" description="Glycosyl transferase family 28 C-terminal" evidence="1">
    <location>
        <begin position="224"/>
        <end position="279"/>
    </location>
</feature>
<dbReference type="Pfam" id="PF04101">
    <property type="entry name" value="Glyco_tran_28_C"/>
    <property type="match status" value="1"/>
</dbReference>
<accession>A0ABT1M4D6</accession>
<dbReference type="EMBL" id="JANDBD010000006">
    <property type="protein sequence ID" value="MCP9273725.1"/>
    <property type="molecule type" value="Genomic_DNA"/>
</dbReference>
<name>A0ABT1M4D6_9MYCO</name>
<evidence type="ECO:0000313" key="3">
    <source>
        <dbReference type="Proteomes" id="UP001651690"/>
    </source>
</evidence>
<proteinExistence type="predicted"/>
<dbReference type="InterPro" id="IPR007235">
    <property type="entry name" value="Glyco_trans_28_C"/>
</dbReference>
<evidence type="ECO:0000259" key="1">
    <source>
        <dbReference type="Pfam" id="PF04101"/>
    </source>
</evidence>
<dbReference type="Gene3D" id="3.40.50.2000">
    <property type="entry name" value="Glycogen Phosphorylase B"/>
    <property type="match status" value="1"/>
</dbReference>
<dbReference type="RefSeq" id="WP_255061035.1">
    <property type="nucleotide sequence ID" value="NZ_JANDBD010000006.1"/>
</dbReference>
<dbReference type="SUPFAM" id="SSF53756">
    <property type="entry name" value="UDP-Glycosyltransferase/glycogen phosphorylase"/>
    <property type="match status" value="2"/>
</dbReference>
<evidence type="ECO:0000313" key="2">
    <source>
        <dbReference type="EMBL" id="MCP9273725.1"/>
    </source>
</evidence>
<protein>
    <recommendedName>
        <fullName evidence="1">Glycosyl transferase family 28 C-terminal domain-containing protein</fullName>
    </recommendedName>
</protein>
<gene>
    <name evidence="2" type="ORF">NM203_16170</name>
</gene>
<reference evidence="2 3" key="1">
    <citation type="submission" date="2022-06" db="EMBL/GenBank/DDBJ databases">
        <title>Mycolicibacterium sp. CAU 1645 isolated from seawater.</title>
        <authorList>
            <person name="Kim W."/>
        </authorList>
    </citation>
    <scope>NUCLEOTIDE SEQUENCE [LARGE SCALE GENOMIC DNA]</scope>
    <source>
        <strain evidence="2 3">CAU 1645</strain>
    </source>
</reference>
<comment type="caution">
    <text evidence="2">The sequence shown here is derived from an EMBL/GenBank/DDBJ whole genome shotgun (WGS) entry which is preliminary data.</text>
</comment>
<sequence length="320" mass="34682">MIAYYVHHHGRGHLMRAMAIAERVDEPVVFLSSLPPPEALRDVDRWVRLPMDVDDSALDVTANGRLHWAPVHVKGLADRSSRILDALAEHSPRRVVVDCSVEVTLLCRLAGFPVTVVAQPGRRDDAAHQLGYDVADQILAPWSARTYEPRWLSRHDTRTHYVGSISRFDGRARHAERIGGGLLLAGAGGTDMPDDALDQLRQATPDLRWQAVGGGSAWVEDVWPMLSTADVVVTHAGQSALADVALSGAAAVVIAQDRPFGEQHATADAIGRAGLAVTLPEWPAADRWPAVVARAFALDRRWESMEVRGAAARAAEVLAA</sequence>
<dbReference type="Proteomes" id="UP001651690">
    <property type="component" value="Unassembled WGS sequence"/>
</dbReference>
<keyword evidence="3" id="KW-1185">Reference proteome</keyword>